<accession>A0ABP1WDA8</accession>
<protein>
    <submittedName>
        <fullName evidence="1">Uncharacterized protein</fullName>
    </submittedName>
</protein>
<evidence type="ECO:0000313" key="1">
    <source>
        <dbReference type="EMBL" id="CCJ83429.1"/>
    </source>
</evidence>
<sequence>MSIDPVARFVAARADNKKGGPQAAETNIKSGIQWIYSGKKNDEEG</sequence>
<gene>
    <name evidence="1" type="ORF">BN134_4205</name>
</gene>
<keyword evidence="2" id="KW-1185">Reference proteome</keyword>
<reference evidence="2" key="1">
    <citation type="journal article" date="2012" name="PLoS ONE">
        <title>Comparative analysis of genome sequences covering the seven cronobacter species.</title>
        <authorList>
            <person name="Joseph S."/>
            <person name="Desai P."/>
            <person name="Ji Y."/>
            <person name="Cummings C.A."/>
            <person name="Shih R."/>
            <person name="Degoricija L."/>
            <person name="Rico A."/>
            <person name="Brzoska P."/>
            <person name="Hamby S.E."/>
            <person name="Masood N."/>
            <person name="Hariri S."/>
            <person name="Sonbol H."/>
            <person name="Chuzhanova N."/>
            <person name="McClelland M."/>
            <person name="Furtado M.R."/>
            <person name="Forsythe S.J."/>
        </authorList>
    </citation>
    <scope>NUCLEOTIDE SEQUENCE [LARGE SCALE GENOMIC DNA]</scope>
    <source>
        <strain evidence="2">1210</strain>
    </source>
</reference>
<dbReference type="Proteomes" id="UP000009342">
    <property type="component" value="Unassembled WGS sequence"/>
</dbReference>
<comment type="caution">
    <text evidence="1">The sequence shown here is derived from an EMBL/GenBank/DDBJ whole genome shotgun (WGS) entry which is preliminary data.</text>
</comment>
<evidence type="ECO:0000313" key="2">
    <source>
        <dbReference type="Proteomes" id="UP000009342"/>
    </source>
</evidence>
<name>A0ABP1WDA8_9ENTR</name>
<organism evidence="1 2">
    <name type="scientific">Cronobacter dublinensis 1210</name>
    <dbReference type="NCBI Taxonomy" id="1208656"/>
    <lineage>
        <taxon>Bacteria</taxon>
        <taxon>Pseudomonadati</taxon>
        <taxon>Pseudomonadota</taxon>
        <taxon>Gammaproteobacteria</taxon>
        <taxon>Enterobacterales</taxon>
        <taxon>Enterobacteriaceae</taxon>
        <taxon>Cronobacter</taxon>
    </lineage>
</organism>
<proteinExistence type="predicted"/>
<dbReference type="EMBL" id="CAKZ01000200">
    <property type="protein sequence ID" value="CCJ83429.1"/>
    <property type="molecule type" value="Genomic_DNA"/>
</dbReference>